<evidence type="ECO:0000256" key="1">
    <source>
        <dbReference type="SAM" id="MobiDB-lite"/>
    </source>
</evidence>
<feature type="non-terminal residue" evidence="2">
    <location>
        <position position="1"/>
    </location>
</feature>
<feature type="compositionally biased region" description="Basic and acidic residues" evidence="1">
    <location>
        <begin position="86"/>
        <end position="101"/>
    </location>
</feature>
<evidence type="ECO:0000313" key="2">
    <source>
        <dbReference type="EMBL" id="ETO14939.1"/>
    </source>
</evidence>
<reference evidence="2 3" key="1">
    <citation type="journal article" date="2013" name="Curr. Biol.">
        <title>The Genome of the Foraminiferan Reticulomyxa filosa.</title>
        <authorList>
            <person name="Glockner G."/>
            <person name="Hulsmann N."/>
            <person name="Schleicher M."/>
            <person name="Noegel A.A."/>
            <person name="Eichinger L."/>
            <person name="Gallinger C."/>
            <person name="Pawlowski J."/>
            <person name="Sierra R."/>
            <person name="Euteneuer U."/>
            <person name="Pillet L."/>
            <person name="Moustafa A."/>
            <person name="Platzer M."/>
            <person name="Groth M."/>
            <person name="Szafranski K."/>
            <person name="Schliwa M."/>
        </authorList>
    </citation>
    <scope>NUCLEOTIDE SEQUENCE [LARGE SCALE GENOMIC DNA]</scope>
</reference>
<proteinExistence type="predicted"/>
<gene>
    <name evidence="2" type="ORF">RFI_22429</name>
</gene>
<dbReference type="Proteomes" id="UP000023152">
    <property type="component" value="Unassembled WGS sequence"/>
</dbReference>
<dbReference type="EMBL" id="ASPP01019636">
    <property type="protein sequence ID" value="ETO14939.1"/>
    <property type="molecule type" value="Genomic_DNA"/>
</dbReference>
<keyword evidence="3" id="KW-1185">Reference proteome</keyword>
<protein>
    <submittedName>
        <fullName evidence="2">Uncharacterized protein</fullName>
    </submittedName>
</protein>
<feature type="region of interest" description="Disordered" evidence="1">
    <location>
        <begin position="1"/>
        <end position="22"/>
    </location>
</feature>
<evidence type="ECO:0000313" key="3">
    <source>
        <dbReference type="Proteomes" id="UP000023152"/>
    </source>
</evidence>
<accession>X6MM82</accession>
<sequence length="323" mass="36206">GQGQGQGLSMLNDEPSSVANSINRKKRRSVLFANNDARNSLLLEIDELGPMVDTAFQYEEGDIGNDNGNNGNVRNDNNDNGNDNDDGNHITEHSLKERDYGNRGNVGDAELDMSPLAPITTPNGVMPSQHTHNNNHNHGEFETKFDISTDPVKVNDGTLEIKMISKRDGDARNRRSRYDDAYQEYLHLTCTAVKIQYPNVDVSLEQLIAVVREKDLPFYRVYEYLSRYMLDTIQWQQKEQAKLKHLKESVIAAQQEHLSQTKANPVSRLWKSLWNNNNSNVSTSSKSSLSFTASANGNIQTFQTKTGGFSLQLNGGITQSKKK</sequence>
<comment type="caution">
    <text evidence="2">The sequence shown here is derived from an EMBL/GenBank/DDBJ whole genome shotgun (WGS) entry which is preliminary data.</text>
</comment>
<dbReference type="AlphaFoldDB" id="X6MM82"/>
<feature type="region of interest" description="Disordered" evidence="1">
    <location>
        <begin position="59"/>
        <end position="111"/>
    </location>
</feature>
<name>X6MM82_RETFI</name>
<feature type="compositionally biased region" description="Low complexity" evidence="1">
    <location>
        <begin position="64"/>
        <end position="81"/>
    </location>
</feature>
<organism evidence="2 3">
    <name type="scientific">Reticulomyxa filosa</name>
    <dbReference type="NCBI Taxonomy" id="46433"/>
    <lineage>
        <taxon>Eukaryota</taxon>
        <taxon>Sar</taxon>
        <taxon>Rhizaria</taxon>
        <taxon>Retaria</taxon>
        <taxon>Foraminifera</taxon>
        <taxon>Monothalamids</taxon>
        <taxon>Reticulomyxidae</taxon>
        <taxon>Reticulomyxa</taxon>
    </lineage>
</organism>